<comment type="caution">
    <text evidence="1">The sequence shown here is derived from an EMBL/GenBank/DDBJ whole genome shotgun (WGS) entry which is preliminary data.</text>
</comment>
<keyword evidence="2" id="KW-1185">Reference proteome</keyword>
<protein>
    <submittedName>
        <fullName evidence="1">Uncharacterized protein</fullName>
    </submittedName>
</protein>
<organism evidence="1 2">
    <name type="scientific">Albula goreensis</name>
    <dbReference type="NCBI Taxonomy" id="1534307"/>
    <lineage>
        <taxon>Eukaryota</taxon>
        <taxon>Metazoa</taxon>
        <taxon>Chordata</taxon>
        <taxon>Craniata</taxon>
        <taxon>Vertebrata</taxon>
        <taxon>Euteleostomi</taxon>
        <taxon>Actinopterygii</taxon>
        <taxon>Neopterygii</taxon>
        <taxon>Teleostei</taxon>
        <taxon>Albuliformes</taxon>
        <taxon>Albulidae</taxon>
        <taxon>Albula</taxon>
    </lineage>
</organism>
<evidence type="ECO:0000313" key="2">
    <source>
        <dbReference type="Proteomes" id="UP000829720"/>
    </source>
</evidence>
<sequence>MKDCIYHHAKVTSIPYFPSGGITNFSRGFCVLHFVSSGFLHHFAPSEVSSPQPLYSVSRTRIVSVRAFPARIVPRASRWEISEAECTLNLQHPGSGKYRRVWSNTTDRCSGLWRQHQRRKFWGGGSAAASPHGCGCAGWGPLGCPECGRVIPACPAAGHSCPPHKIVQHHFVTRRVYRHTYQGTSNNRHSPERQN</sequence>
<accession>A0A8T3DJE9</accession>
<gene>
    <name evidence="1" type="ORF">AGOR_G00096250</name>
</gene>
<dbReference type="AlphaFoldDB" id="A0A8T3DJE9"/>
<dbReference type="Proteomes" id="UP000829720">
    <property type="component" value="Unassembled WGS sequence"/>
</dbReference>
<reference evidence="1" key="1">
    <citation type="submission" date="2021-01" db="EMBL/GenBank/DDBJ databases">
        <authorList>
            <person name="Zahm M."/>
            <person name="Roques C."/>
            <person name="Cabau C."/>
            <person name="Klopp C."/>
            <person name="Donnadieu C."/>
            <person name="Jouanno E."/>
            <person name="Lampietro C."/>
            <person name="Louis A."/>
            <person name="Herpin A."/>
            <person name="Echchiki A."/>
            <person name="Berthelot C."/>
            <person name="Parey E."/>
            <person name="Roest-Crollius H."/>
            <person name="Braasch I."/>
            <person name="Postlethwait J."/>
            <person name="Bobe J."/>
            <person name="Montfort J."/>
            <person name="Bouchez O."/>
            <person name="Begum T."/>
            <person name="Mejri S."/>
            <person name="Adams A."/>
            <person name="Chen W.-J."/>
            <person name="Guiguen Y."/>
        </authorList>
    </citation>
    <scope>NUCLEOTIDE SEQUENCE</scope>
    <source>
        <tissue evidence="1">Blood</tissue>
    </source>
</reference>
<dbReference type="EMBL" id="JAERUA010000008">
    <property type="protein sequence ID" value="KAI1896582.1"/>
    <property type="molecule type" value="Genomic_DNA"/>
</dbReference>
<evidence type="ECO:0000313" key="1">
    <source>
        <dbReference type="EMBL" id="KAI1896582.1"/>
    </source>
</evidence>
<proteinExistence type="predicted"/>
<name>A0A8T3DJE9_9TELE</name>